<evidence type="ECO:0000256" key="4">
    <source>
        <dbReference type="PIRSR" id="PIRSR605511-2"/>
    </source>
</evidence>
<dbReference type="Pfam" id="PF08450">
    <property type="entry name" value="SGL"/>
    <property type="match status" value="1"/>
</dbReference>
<evidence type="ECO:0000313" key="7">
    <source>
        <dbReference type="Proteomes" id="UP000028488"/>
    </source>
</evidence>
<feature type="domain" description="SMP-30/Gluconolactonase/LRE-like region" evidence="5">
    <location>
        <begin position="17"/>
        <end position="269"/>
    </location>
</feature>
<feature type="binding site" evidence="4">
    <location>
        <position position="150"/>
    </location>
    <ligand>
        <name>a divalent metal cation</name>
        <dbReference type="ChEBI" id="CHEBI:60240"/>
    </ligand>
</feature>
<gene>
    <name evidence="6" type="ORF">EP51_01120</name>
</gene>
<feature type="binding site" evidence="4">
    <location>
        <position position="212"/>
    </location>
    <ligand>
        <name>a divalent metal cation</name>
        <dbReference type="ChEBI" id="CHEBI:60240"/>
    </ligand>
</feature>
<dbReference type="InterPro" id="IPR005511">
    <property type="entry name" value="SMP-30"/>
</dbReference>
<dbReference type="InterPro" id="IPR013658">
    <property type="entry name" value="SGL"/>
</dbReference>
<feature type="binding site" evidence="4">
    <location>
        <position position="100"/>
    </location>
    <ligand>
        <name>substrate</name>
    </ligand>
</feature>
<comment type="cofactor">
    <cofactor evidence="4">
        <name>Zn(2+)</name>
        <dbReference type="ChEBI" id="CHEBI:29105"/>
    </cofactor>
    <text evidence="4">Binds 1 divalent metal cation per subunit.</text>
</comment>
<feature type="active site" description="Proton donor/acceptor" evidence="3">
    <location>
        <position position="212"/>
    </location>
</feature>
<sequence length="299" mass="31937">MTEYTLRTVVDGYSYLEGPRWHDGRLWFADFYTHTVNAVNADGSIELVATVPHQPSGLGWLPDGRLLIVSMKDRKVLRQESDGTLVEHADIHDLCGGHANDMVVDAQGRAYVGNFGFDLMGGAPHEHTTVVLVDTDGSASIVADGLSFPNGMVITPDGSTLLVNELFGNRISAFDIHPDGTLGERIEWAGYGDLSAEPDVGTRLEAATIVPDGLTLDAEGAVWIADAANNRAVRIAKGGEILDEISTAPDGVFAVALGGDDGRTLFLCVAPNFDETERTATRLGRMLATEVDVPHAGRP</sequence>
<name>A0A076EDY0_RHOOP</name>
<dbReference type="AlphaFoldDB" id="A0A076EDY0"/>
<protein>
    <submittedName>
        <fullName evidence="6">Gluconolactonase</fullName>
    </submittedName>
</protein>
<dbReference type="PANTHER" id="PTHR47572:SF4">
    <property type="entry name" value="LACTONASE DRP35"/>
    <property type="match status" value="1"/>
</dbReference>
<dbReference type="GO" id="GO:0016787">
    <property type="term" value="F:hydrolase activity"/>
    <property type="evidence" value="ECO:0007669"/>
    <property type="project" value="UniProtKB-KW"/>
</dbReference>
<keyword evidence="4" id="KW-0479">Metal-binding</keyword>
<evidence type="ECO:0000256" key="2">
    <source>
        <dbReference type="ARBA" id="ARBA00022801"/>
    </source>
</evidence>
<dbReference type="GO" id="GO:0046872">
    <property type="term" value="F:metal ion binding"/>
    <property type="evidence" value="ECO:0007669"/>
    <property type="project" value="UniProtKB-KW"/>
</dbReference>
<dbReference type="Gene3D" id="2.120.10.30">
    <property type="entry name" value="TolB, C-terminal domain"/>
    <property type="match status" value="1"/>
</dbReference>
<feature type="binding site" evidence="4">
    <location>
        <position position="118"/>
    </location>
    <ligand>
        <name>substrate</name>
    </ligand>
</feature>
<evidence type="ECO:0000259" key="5">
    <source>
        <dbReference type="Pfam" id="PF08450"/>
    </source>
</evidence>
<dbReference type="Proteomes" id="UP000028488">
    <property type="component" value="Chromosome"/>
</dbReference>
<evidence type="ECO:0000313" key="6">
    <source>
        <dbReference type="EMBL" id="AII03322.1"/>
    </source>
</evidence>
<accession>A0A076EDY0</accession>
<keyword evidence="4" id="KW-0862">Zinc</keyword>
<keyword evidence="2" id="KW-0378">Hydrolase</keyword>
<reference evidence="6 7" key="1">
    <citation type="submission" date="2014-07" db="EMBL/GenBank/DDBJ databases">
        <title>Genome Sequence of Rhodococcus opacus Strain R7, a Biodegrader of Mono- and Polycyclic Aromatic Hydrocarbons.</title>
        <authorList>
            <person name="Di Gennaro P."/>
            <person name="Zampolli J."/>
            <person name="Presti I."/>
            <person name="Cappelletti M."/>
            <person name="D'Ursi P."/>
            <person name="Orro A."/>
            <person name="Mezzelani A."/>
            <person name="Milanesi L."/>
        </authorList>
    </citation>
    <scope>NUCLEOTIDE SEQUENCE [LARGE SCALE GENOMIC DNA]</scope>
    <source>
        <strain evidence="6 7">R7</strain>
    </source>
</reference>
<comment type="similarity">
    <text evidence="1">Belongs to the SMP-30/CGR1 family.</text>
</comment>
<feature type="binding site" evidence="4">
    <location>
        <position position="17"/>
    </location>
    <ligand>
        <name>a divalent metal cation</name>
        <dbReference type="ChEBI" id="CHEBI:60240"/>
    </ligand>
</feature>
<dbReference type="PANTHER" id="PTHR47572">
    <property type="entry name" value="LIPOPROTEIN-RELATED"/>
    <property type="match status" value="1"/>
</dbReference>
<proteinExistence type="inferred from homology"/>
<dbReference type="InterPro" id="IPR051262">
    <property type="entry name" value="SMP-30/CGR1_Lactonase"/>
</dbReference>
<dbReference type="PRINTS" id="PR01790">
    <property type="entry name" value="SMP30FAMILY"/>
</dbReference>
<organism evidence="6 7">
    <name type="scientific">Rhodococcus opacus</name>
    <name type="common">Nocardia opaca</name>
    <dbReference type="NCBI Taxonomy" id="37919"/>
    <lineage>
        <taxon>Bacteria</taxon>
        <taxon>Bacillati</taxon>
        <taxon>Actinomycetota</taxon>
        <taxon>Actinomycetes</taxon>
        <taxon>Mycobacteriales</taxon>
        <taxon>Nocardiaceae</taxon>
        <taxon>Rhodococcus</taxon>
    </lineage>
</organism>
<dbReference type="SUPFAM" id="SSF63829">
    <property type="entry name" value="Calcium-dependent phosphotriesterase"/>
    <property type="match status" value="1"/>
</dbReference>
<evidence type="ECO:0000256" key="1">
    <source>
        <dbReference type="ARBA" id="ARBA00008853"/>
    </source>
</evidence>
<dbReference type="InterPro" id="IPR011042">
    <property type="entry name" value="6-blade_b-propeller_TolB-like"/>
</dbReference>
<dbReference type="EMBL" id="CP008947">
    <property type="protein sequence ID" value="AII03322.1"/>
    <property type="molecule type" value="Genomic_DNA"/>
</dbReference>
<evidence type="ECO:0000256" key="3">
    <source>
        <dbReference type="PIRSR" id="PIRSR605511-1"/>
    </source>
</evidence>
<dbReference type="RefSeq" id="WP_128638344.1">
    <property type="nucleotide sequence ID" value="NZ_CP008947.1"/>
</dbReference>
<dbReference type="eggNOG" id="COG3386">
    <property type="taxonomic scope" value="Bacteria"/>
</dbReference>